<reference evidence="3 4" key="1">
    <citation type="journal article" date="2016" name="Nat. Commun.">
        <title>Extremotolerant tardigrade genome and improved radiotolerance of human cultured cells by tardigrade-unique protein.</title>
        <authorList>
            <person name="Hashimoto T."/>
            <person name="Horikawa D.D."/>
            <person name="Saito Y."/>
            <person name="Kuwahara H."/>
            <person name="Kozuka-Hata H."/>
            <person name="Shin-I T."/>
            <person name="Minakuchi Y."/>
            <person name="Ohishi K."/>
            <person name="Motoyama A."/>
            <person name="Aizu T."/>
            <person name="Enomoto A."/>
            <person name="Kondo K."/>
            <person name="Tanaka S."/>
            <person name="Hara Y."/>
            <person name="Koshikawa S."/>
            <person name="Sagara H."/>
            <person name="Miura T."/>
            <person name="Yokobori S."/>
            <person name="Miyagawa K."/>
            <person name="Suzuki Y."/>
            <person name="Kubo T."/>
            <person name="Oyama M."/>
            <person name="Kohara Y."/>
            <person name="Fujiyama A."/>
            <person name="Arakawa K."/>
            <person name="Katayama T."/>
            <person name="Toyoda A."/>
            <person name="Kunieda T."/>
        </authorList>
    </citation>
    <scope>NUCLEOTIDE SEQUENCE [LARGE SCALE GENOMIC DNA]</scope>
    <source>
        <strain evidence="3 4">YOKOZUNA-1</strain>
    </source>
</reference>
<protein>
    <recommendedName>
        <fullName evidence="2">Chitin-binding type-2 domain-containing protein</fullName>
    </recommendedName>
</protein>
<organism evidence="3 4">
    <name type="scientific">Ramazzottius varieornatus</name>
    <name type="common">Water bear</name>
    <name type="synonym">Tardigrade</name>
    <dbReference type="NCBI Taxonomy" id="947166"/>
    <lineage>
        <taxon>Eukaryota</taxon>
        <taxon>Metazoa</taxon>
        <taxon>Ecdysozoa</taxon>
        <taxon>Tardigrada</taxon>
        <taxon>Eutardigrada</taxon>
        <taxon>Parachela</taxon>
        <taxon>Hypsibioidea</taxon>
        <taxon>Ramazzottiidae</taxon>
        <taxon>Ramazzottius</taxon>
    </lineage>
</organism>
<keyword evidence="4" id="KW-1185">Reference proteome</keyword>
<comment type="caution">
    <text evidence="3">The sequence shown here is derived from an EMBL/GenBank/DDBJ whole genome shotgun (WGS) entry which is preliminary data.</text>
</comment>
<dbReference type="PROSITE" id="PS51257">
    <property type="entry name" value="PROKAR_LIPOPROTEIN"/>
    <property type="match status" value="1"/>
</dbReference>
<feature type="chain" id="PRO_5008898594" description="Chitin-binding type-2 domain-containing protein" evidence="1">
    <location>
        <begin position="29"/>
        <end position="544"/>
    </location>
</feature>
<name>A0A1D1VM83_RAMVA</name>
<dbReference type="GO" id="GO:0005975">
    <property type="term" value="P:carbohydrate metabolic process"/>
    <property type="evidence" value="ECO:0007669"/>
    <property type="project" value="InterPro"/>
</dbReference>
<dbReference type="PANTHER" id="PTHR45985">
    <property type="match status" value="1"/>
</dbReference>
<dbReference type="InterPro" id="IPR002557">
    <property type="entry name" value="Chitin-bd_dom"/>
</dbReference>
<dbReference type="InterPro" id="IPR011330">
    <property type="entry name" value="Glyco_hydro/deAcase_b/a-brl"/>
</dbReference>
<evidence type="ECO:0000313" key="3">
    <source>
        <dbReference type="EMBL" id="GAV02041.1"/>
    </source>
</evidence>
<dbReference type="SUPFAM" id="SSF88713">
    <property type="entry name" value="Glycoside hydrolase/deacetylase"/>
    <property type="match status" value="1"/>
</dbReference>
<feature type="domain" description="Chitin-binding type-2" evidence="2">
    <location>
        <begin position="31"/>
        <end position="86"/>
    </location>
</feature>
<dbReference type="OrthoDB" id="504708at2759"/>
<dbReference type="InterPro" id="IPR052740">
    <property type="entry name" value="CE4"/>
</dbReference>
<evidence type="ECO:0000259" key="2">
    <source>
        <dbReference type="PROSITE" id="PS50940"/>
    </source>
</evidence>
<accession>A0A1D1VM83</accession>
<dbReference type="AlphaFoldDB" id="A0A1D1VM83"/>
<dbReference type="Pfam" id="PF01607">
    <property type="entry name" value="CBM_14"/>
    <property type="match status" value="1"/>
</dbReference>
<feature type="signal peptide" evidence="1">
    <location>
        <begin position="1"/>
        <end position="28"/>
    </location>
</feature>
<dbReference type="STRING" id="947166.A0A1D1VM83"/>
<dbReference type="Pfam" id="PF01522">
    <property type="entry name" value="Polysacc_deac_1"/>
    <property type="match status" value="1"/>
</dbReference>
<dbReference type="InterPro" id="IPR002509">
    <property type="entry name" value="NODB_dom"/>
</dbReference>
<evidence type="ECO:0000256" key="1">
    <source>
        <dbReference type="SAM" id="SignalP"/>
    </source>
</evidence>
<keyword evidence="1" id="KW-0732">Signal</keyword>
<dbReference type="PANTHER" id="PTHR45985:SF3">
    <property type="entry name" value="CHITIN DEACETYLASE-LIKE 4"/>
    <property type="match status" value="1"/>
</dbReference>
<gene>
    <name evidence="3" type="primary">RvY_12654-1</name>
    <name evidence="3" type="synonym">RvY_12654.1</name>
    <name evidence="3" type="ORF">RvY_12654</name>
</gene>
<dbReference type="GO" id="GO:0008061">
    <property type="term" value="F:chitin binding"/>
    <property type="evidence" value="ECO:0007669"/>
    <property type="project" value="InterPro"/>
</dbReference>
<dbReference type="InterPro" id="IPR036508">
    <property type="entry name" value="Chitin-bd_dom_sf"/>
</dbReference>
<dbReference type="GO" id="GO:0016810">
    <property type="term" value="F:hydrolase activity, acting on carbon-nitrogen (but not peptide) bonds"/>
    <property type="evidence" value="ECO:0007669"/>
    <property type="project" value="InterPro"/>
</dbReference>
<sequence>MGRFQGVISSSVFVACILFVSIPCGVEAKQVFNCTTQSGTFPNEASCDRYWICQYGTALAATCNFGLIYNHKIMNCDWARPEICTLIEGKAVRDWVPAAPPTSAPVILNLAGDVVTNVSFDKTLKAAFMDLKGSSGGKVQLKVNMSHGGADLPQLTAYQAVMAKWRHNQKLLKELQLGAVTQPPTTTRQPGLLGPSNYILPDSVTRAPKKTYTVKPLGSAAVACDKKRCRLPDCYCDAQNIPGDLTAKETPQIVMVTFDDAINGGNIDFLNRVFAENRTNPNGCPVTGTFFLSNAWTDYNIVREVYQKGHEIATHSLSHQDFSRYNVSQMRGEYVGEAEVAQELAGVNMSDIVGMRAPFLAVGGDTMYQMLWENGFLYDSSIPSSQTNPPLWPYTLDSPLPHACFLPPCPRGYFPGLWQVPMTYFMGDNNVSCSMYDACTLPSDVDELAGAFYDNFLKHYNTNRSPFLLSAHSAWYQSSPDRELALQAFMDKVLKLGDVWFVTIHQMLQWMQKPTKLADLGHFDPWKCPKRTFVAASTTATTKL</sequence>
<dbReference type="Proteomes" id="UP000186922">
    <property type="component" value="Unassembled WGS sequence"/>
</dbReference>
<proteinExistence type="predicted"/>
<evidence type="ECO:0000313" key="4">
    <source>
        <dbReference type="Proteomes" id="UP000186922"/>
    </source>
</evidence>
<dbReference type="PROSITE" id="PS50940">
    <property type="entry name" value="CHIT_BIND_II"/>
    <property type="match status" value="1"/>
</dbReference>
<dbReference type="GO" id="GO:0005576">
    <property type="term" value="C:extracellular region"/>
    <property type="evidence" value="ECO:0007669"/>
    <property type="project" value="InterPro"/>
</dbReference>
<dbReference type="SMART" id="SM00494">
    <property type="entry name" value="ChtBD2"/>
    <property type="match status" value="1"/>
</dbReference>
<dbReference type="SUPFAM" id="SSF57625">
    <property type="entry name" value="Invertebrate chitin-binding proteins"/>
    <property type="match status" value="1"/>
</dbReference>
<dbReference type="Gene3D" id="2.170.140.10">
    <property type="entry name" value="Chitin binding domain"/>
    <property type="match status" value="1"/>
</dbReference>
<dbReference type="EMBL" id="BDGG01000007">
    <property type="protein sequence ID" value="GAV02041.1"/>
    <property type="molecule type" value="Genomic_DNA"/>
</dbReference>
<dbReference type="Gene3D" id="3.20.20.370">
    <property type="entry name" value="Glycoside hydrolase/deacetylase"/>
    <property type="match status" value="1"/>
</dbReference>